<keyword evidence="1" id="KW-0378">Hydrolase</keyword>
<dbReference type="Proteomes" id="UP000239290">
    <property type="component" value="Unassembled WGS sequence"/>
</dbReference>
<evidence type="ECO:0000256" key="3">
    <source>
        <dbReference type="SAM" id="MobiDB-lite"/>
    </source>
</evidence>
<dbReference type="InterPro" id="IPR001910">
    <property type="entry name" value="Inosine/uridine_hydrolase_dom"/>
</dbReference>
<dbReference type="RefSeq" id="WP_105420408.1">
    <property type="nucleotide sequence ID" value="NZ_PUIO01000047.1"/>
</dbReference>
<feature type="region of interest" description="Disordered" evidence="3">
    <location>
        <begin position="74"/>
        <end position="106"/>
    </location>
</feature>
<comment type="caution">
    <text evidence="5">The sequence shown here is derived from an EMBL/GenBank/DDBJ whole genome shotgun (WGS) entry which is preliminary data.</text>
</comment>
<dbReference type="AlphaFoldDB" id="A0A2S8IW18"/>
<reference evidence="6" key="1">
    <citation type="submission" date="2018-02" db="EMBL/GenBank/DDBJ databases">
        <title>Draft genome sequencing of Rhodococcus opacus KU647198.</title>
        <authorList>
            <person name="Zheng B.-X."/>
        </authorList>
    </citation>
    <scope>NUCLEOTIDE SEQUENCE [LARGE SCALE GENOMIC DNA]</scope>
    <source>
        <strain evidence="6">04-OD7</strain>
    </source>
</reference>
<gene>
    <name evidence="5" type="ORF">C5613_31375</name>
</gene>
<dbReference type="EMBL" id="PUIO01000047">
    <property type="protein sequence ID" value="PQP19004.1"/>
    <property type="molecule type" value="Genomic_DNA"/>
</dbReference>
<evidence type="ECO:0000256" key="1">
    <source>
        <dbReference type="ARBA" id="ARBA00022801"/>
    </source>
</evidence>
<evidence type="ECO:0000259" key="4">
    <source>
        <dbReference type="Pfam" id="PF01156"/>
    </source>
</evidence>
<organism evidence="5 6">
    <name type="scientific">Rhodococcus opacus</name>
    <name type="common">Nocardia opaca</name>
    <dbReference type="NCBI Taxonomy" id="37919"/>
    <lineage>
        <taxon>Bacteria</taxon>
        <taxon>Bacillati</taxon>
        <taxon>Actinomycetota</taxon>
        <taxon>Actinomycetes</taxon>
        <taxon>Mycobacteriales</taxon>
        <taxon>Nocardiaceae</taxon>
        <taxon>Rhodococcus</taxon>
    </lineage>
</organism>
<keyword evidence="2" id="KW-0326">Glycosidase</keyword>
<dbReference type="GO" id="GO:0006152">
    <property type="term" value="P:purine nucleoside catabolic process"/>
    <property type="evidence" value="ECO:0007669"/>
    <property type="project" value="TreeGrafter"/>
</dbReference>
<dbReference type="Gene3D" id="3.90.245.10">
    <property type="entry name" value="Ribonucleoside hydrolase-like"/>
    <property type="match status" value="1"/>
</dbReference>
<name>A0A2S8IW18_RHOOP</name>
<dbReference type="InterPro" id="IPR023186">
    <property type="entry name" value="IUNH"/>
</dbReference>
<proteinExistence type="predicted"/>
<dbReference type="PANTHER" id="PTHR12304:SF4">
    <property type="entry name" value="URIDINE NUCLEOSIDASE"/>
    <property type="match status" value="1"/>
</dbReference>
<dbReference type="PANTHER" id="PTHR12304">
    <property type="entry name" value="INOSINE-URIDINE PREFERRING NUCLEOSIDE HYDROLASE"/>
    <property type="match status" value="1"/>
</dbReference>
<sequence length="310" mass="32624">MRHLTISGRLDLRHVLVDSDCGVDDALALAFLVGSTDVELVGVTSTWGNCTAEEAAANARYVLDTVDANHIPVTSGSHPHTSWRRGDAHGPDGLGGTEAPRPRWAGPTNAVESIVRFARDHAGEGELLCIGPLTNLSAALTREPRLPKMLKRVVIMGGHGASDSEWLRQVGDTNTRHDPVASQHVASSELPALWIGIDVTRTVLLANEDFGGGAPGRILRRVHQDYGVSRGAAYGYDPQECWRVPAHDGVTASCLVDAAAAGLATESGRLSVVDGSDSGPVLKVVGPGPHQIATGIDGAAVRTMLRRGTQ</sequence>
<dbReference type="Pfam" id="PF01156">
    <property type="entry name" value="IU_nuc_hydro"/>
    <property type="match status" value="1"/>
</dbReference>
<dbReference type="GO" id="GO:0005829">
    <property type="term" value="C:cytosol"/>
    <property type="evidence" value="ECO:0007669"/>
    <property type="project" value="TreeGrafter"/>
</dbReference>
<feature type="domain" description="Inosine/uridine-preferring nucleoside hydrolase" evidence="4">
    <location>
        <begin position="15"/>
        <end position="272"/>
    </location>
</feature>
<evidence type="ECO:0000256" key="2">
    <source>
        <dbReference type="ARBA" id="ARBA00023295"/>
    </source>
</evidence>
<dbReference type="GO" id="GO:0008477">
    <property type="term" value="F:purine nucleosidase activity"/>
    <property type="evidence" value="ECO:0007669"/>
    <property type="project" value="TreeGrafter"/>
</dbReference>
<dbReference type="SUPFAM" id="SSF53590">
    <property type="entry name" value="Nucleoside hydrolase"/>
    <property type="match status" value="1"/>
</dbReference>
<evidence type="ECO:0000313" key="5">
    <source>
        <dbReference type="EMBL" id="PQP19004.1"/>
    </source>
</evidence>
<accession>A0A2S8IW18</accession>
<protein>
    <recommendedName>
        <fullName evidence="4">Inosine/uridine-preferring nucleoside hydrolase domain-containing protein</fullName>
    </recommendedName>
</protein>
<evidence type="ECO:0000313" key="6">
    <source>
        <dbReference type="Proteomes" id="UP000239290"/>
    </source>
</evidence>
<dbReference type="InterPro" id="IPR036452">
    <property type="entry name" value="Ribo_hydro-like"/>
</dbReference>